<evidence type="ECO:0000256" key="5">
    <source>
        <dbReference type="ARBA" id="ARBA00022741"/>
    </source>
</evidence>
<evidence type="ECO:0000259" key="10">
    <source>
        <dbReference type="PROSITE" id="PS50893"/>
    </source>
</evidence>
<feature type="transmembrane region" description="Helical" evidence="9">
    <location>
        <begin position="55"/>
        <end position="79"/>
    </location>
</feature>
<dbReference type="InParanoid" id="A0A1Q5PU05"/>
<evidence type="ECO:0000256" key="3">
    <source>
        <dbReference type="ARBA" id="ARBA00022475"/>
    </source>
</evidence>
<evidence type="ECO:0000256" key="9">
    <source>
        <dbReference type="SAM" id="Phobius"/>
    </source>
</evidence>
<keyword evidence="2" id="KW-0813">Transport</keyword>
<dbReference type="PANTHER" id="PTHR43394">
    <property type="entry name" value="ATP-DEPENDENT PERMEASE MDL1, MITOCHONDRIAL"/>
    <property type="match status" value="1"/>
</dbReference>
<protein>
    <submittedName>
        <fullName evidence="12">Multidrug ABC transporter ATP-binding protein</fullName>
    </submittedName>
</protein>
<keyword evidence="6 12" id="KW-0067">ATP-binding</keyword>
<dbReference type="FunCoup" id="A0A1Q5PU05">
    <property type="interactions" value="22"/>
</dbReference>
<dbReference type="InterPro" id="IPR017871">
    <property type="entry name" value="ABC_transporter-like_CS"/>
</dbReference>
<dbReference type="InterPro" id="IPR027417">
    <property type="entry name" value="P-loop_NTPase"/>
</dbReference>
<dbReference type="CDD" id="cd18548">
    <property type="entry name" value="ABC_6TM_Tm287_like"/>
    <property type="match status" value="1"/>
</dbReference>
<dbReference type="Gene3D" id="1.20.1560.10">
    <property type="entry name" value="ABC transporter type 1, transmembrane domain"/>
    <property type="match status" value="1"/>
</dbReference>
<name>A0A1Q5PU05_9ACTO</name>
<dbReference type="PROSITE" id="PS50893">
    <property type="entry name" value="ABC_TRANSPORTER_2"/>
    <property type="match status" value="1"/>
</dbReference>
<keyword evidence="8 9" id="KW-0472">Membrane</keyword>
<dbReference type="FunFam" id="3.40.50.300:FF:000854">
    <property type="entry name" value="Multidrug ABC transporter ATP-binding protein"/>
    <property type="match status" value="1"/>
</dbReference>
<evidence type="ECO:0000256" key="2">
    <source>
        <dbReference type="ARBA" id="ARBA00022448"/>
    </source>
</evidence>
<evidence type="ECO:0000256" key="8">
    <source>
        <dbReference type="ARBA" id="ARBA00023136"/>
    </source>
</evidence>
<dbReference type="GO" id="GO:0005524">
    <property type="term" value="F:ATP binding"/>
    <property type="evidence" value="ECO:0007669"/>
    <property type="project" value="UniProtKB-KW"/>
</dbReference>
<keyword evidence="3" id="KW-1003">Cell membrane</keyword>
<dbReference type="EMBL" id="MQVS01000010">
    <property type="protein sequence ID" value="OKL51071.1"/>
    <property type="molecule type" value="Genomic_DNA"/>
</dbReference>
<dbReference type="SMART" id="SM00382">
    <property type="entry name" value="AAA"/>
    <property type="match status" value="1"/>
</dbReference>
<reference evidence="13" key="1">
    <citation type="submission" date="2016-12" db="EMBL/GenBank/DDBJ databases">
        <authorList>
            <person name="Meng X."/>
        </authorList>
    </citation>
    <scope>NUCLEOTIDE SEQUENCE [LARGE SCALE GENOMIC DNA]</scope>
    <source>
        <strain evidence="13">DSM 20732</strain>
    </source>
</reference>
<feature type="transmembrane region" description="Helical" evidence="9">
    <location>
        <begin position="158"/>
        <end position="178"/>
    </location>
</feature>
<dbReference type="GO" id="GO:0005886">
    <property type="term" value="C:plasma membrane"/>
    <property type="evidence" value="ECO:0007669"/>
    <property type="project" value="UniProtKB-SubCell"/>
</dbReference>
<feature type="transmembrane region" description="Helical" evidence="9">
    <location>
        <begin position="272"/>
        <end position="299"/>
    </location>
</feature>
<keyword evidence="4 9" id="KW-0812">Transmembrane</keyword>
<evidence type="ECO:0000256" key="6">
    <source>
        <dbReference type="ARBA" id="ARBA00022840"/>
    </source>
</evidence>
<dbReference type="SUPFAM" id="SSF52540">
    <property type="entry name" value="P-loop containing nucleoside triphosphate hydrolases"/>
    <property type="match status" value="1"/>
</dbReference>
<sequence>MVLLKVLSRFGRPHWPLFVGVVVLQAIVALVTLYIPTLNADIINNGVAKADTAYIWRTGAWMLAVALVQIVAAIVGAYLGSRGAMAVGRDMRRALFHQVSGFSAREVSHFGPGSLITRNTNDVQQVQMLVQVSVTMLVLAPLLAIGGVIMAVRHDVGLAWVLAVAIPVLLVITGLIIGRMIPGFRLYQDKLDGLNRVLREQLGGIRVVRAFVREEVEKKRFAQANDDMLDIGWRVGSLFVFLFPAVMFVLEITIVAIIWFGGAQVDNGTTQVGTLFAFMAYAMQILMGVVMGSFLTIFISRAVVAARRIHEVLATDTSLHYPDSPVTQLPTPGRLEFRQVSFGYPGAESPVLQDVSFTVEPGQTLAIVGSTGAGKTTLTNLIPRLVDVTAGQVLVGGVDVRQLAQETLAGRVALVPQRPYLFGGTIASNLQFGRPQASEEDMWAALECAQAKDFVAAKEGQLAAPISQGGTNVSGGQRQRLAIARALVAQPDILVFDDSFSALDVATDARLRAALWSTLPDVTKIVVAQRVSTIQEAERILVLDEGRVVGLGSHAELLASCAVYQEIIDSQLGAEAA</sequence>
<feature type="transmembrane region" description="Helical" evidence="9">
    <location>
        <begin position="128"/>
        <end position="152"/>
    </location>
</feature>
<evidence type="ECO:0000256" key="7">
    <source>
        <dbReference type="ARBA" id="ARBA00022989"/>
    </source>
</evidence>
<feature type="transmembrane region" description="Helical" evidence="9">
    <location>
        <begin position="15"/>
        <end position="35"/>
    </location>
</feature>
<comment type="caution">
    <text evidence="12">The sequence shown here is derived from an EMBL/GenBank/DDBJ whole genome shotgun (WGS) entry which is preliminary data.</text>
</comment>
<dbReference type="GO" id="GO:0016887">
    <property type="term" value="F:ATP hydrolysis activity"/>
    <property type="evidence" value="ECO:0007669"/>
    <property type="project" value="InterPro"/>
</dbReference>
<dbReference type="InterPro" id="IPR003439">
    <property type="entry name" value="ABC_transporter-like_ATP-bd"/>
</dbReference>
<proteinExistence type="predicted"/>
<dbReference type="PANTHER" id="PTHR43394:SF1">
    <property type="entry name" value="ATP-BINDING CASSETTE SUB-FAMILY B MEMBER 10, MITOCHONDRIAL"/>
    <property type="match status" value="1"/>
</dbReference>
<dbReference type="InterPro" id="IPR003593">
    <property type="entry name" value="AAA+_ATPase"/>
</dbReference>
<comment type="subcellular location">
    <subcellularLocation>
        <location evidence="1">Cell membrane</location>
        <topology evidence="1">Multi-pass membrane protein</topology>
    </subcellularLocation>
</comment>
<dbReference type="InterPro" id="IPR011527">
    <property type="entry name" value="ABC1_TM_dom"/>
</dbReference>
<dbReference type="Pfam" id="PF00005">
    <property type="entry name" value="ABC_tran"/>
    <property type="match status" value="1"/>
</dbReference>
<feature type="domain" description="ABC transmembrane type-1" evidence="11">
    <location>
        <begin position="19"/>
        <end position="301"/>
    </location>
</feature>
<dbReference type="PROSITE" id="PS00211">
    <property type="entry name" value="ABC_TRANSPORTER_1"/>
    <property type="match status" value="1"/>
</dbReference>
<dbReference type="GO" id="GO:0015421">
    <property type="term" value="F:ABC-type oligopeptide transporter activity"/>
    <property type="evidence" value="ECO:0007669"/>
    <property type="project" value="TreeGrafter"/>
</dbReference>
<organism evidence="12 13">
    <name type="scientific">Buchananella hordeovulneris</name>
    <dbReference type="NCBI Taxonomy" id="52770"/>
    <lineage>
        <taxon>Bacteria</taxon>
        <taxon>Bacillati</taxon>
        <taxon>Actinomycetota</taxon>
        <taxon>Actinomycetes</taxon>
        <taxon>Actinomycetales</taxon>
        <taxon>Actinomycetaceae</taxon>
        <taxon>Buchananella</taxon>
    </lineage>
</organism>
<keyword evidence="7 9" id="KW-1133">Transmembrane helix</keyword>
<evidence type="ECO:0000256" key="4">
    <source>
        <dbReference type="ARBA" id="ARBA00022692"/>
    </source>
</evidence>
<feature type="transmembrane region" description="Helical" evidence="9">
    <location>
        <begin position="238"/>
        <end position="260"/>
    </location>
</feature>
<evidence type="ECO:0000259" key="11">
    <source>
        <dbReference type="PROSITE" id="PS50929"/>
    </source>
</evidence>
<evidence type="ECO:0000313" key="13">
    <source>
        <dbReference type="Proteomes" id="UP000185612"/>
    </source>
</evidence>
<dbReference type="Gene3D" id="3.40.50.300">
    <property type="entry name" value="P-loop containing nucleotide triphosphate hydrolases"/>
    <property type="match status" value="1"/>
</dbReference>
<dbReference type="SUPFAM" id="SSF90123">
    <property type="entry name" value="ABC transporter transmembrane region"/>
    <property type="match status" value="1"/>
</dbReference>
<dbReference type="PROSITE" id="PS50929">
    <property type="entry name" value="ABC_TM1F"/>
    <property type="match status" value="1"/>
</dbReference>
<keyword evidence="5" id="KW-0547">Nucleotide-binding</keyword>
<feature type="domain" description="ABC transporter" evidence="10">
    <location>
        <begin position="335"/>
        <end position="570"/>
    </location>
</feature>
<dbReference type="Pfam" id="PF00664">
    <property type="entry name" value="ABC_membrane"/>
    <property type="match status" value="1"/>
</dbReference>
<dbReference type="InterPro" id="IPR039421">
    <property type="entry name" value="Type_1_exporter"/>
</dbReference>
<keyword evidence="13" id="KW-1185">Reference proteome</keyword>
<accession>A0A1Q5PU05</accession>
<dbReference type="OrthoDB" id="9806127at2"/>
<dbReference type="Proteomes" id="UP000185612">
    <property type="component" value="Unassembled WGS sequence"/>
</dbReference>
<dbReference type="RefSeq" id="WP_073825573.1">
    <property type="nucleotide sequence ID" value="NZ_MQVS01000010.1"/>
</dbReference>
<gene>
    <name evidence="12" type="ORF">BSZ40_09190</name>
</gene>
<evidence type="ECO:0000256" key="1">
    <source>
        <dbReference type="ARBA" id="ARBA00004651"/>
    </source>
</evidence>
<evidence type="ECO:0000313" key="12">
    <source>
        <dbReference type="EMBL" id="OKL51071.1"/>
    </source>
</evidence>
<dbReference type="InterPro" id="IPR036640">
    <property type="entry name" value="ABC1_TM_sf"/>
</dbReference>
<dbReference type="STRING" id="52770.BSZ40_09190"/>
<dbReference type="AlphaFoldDB" id="A0A1Q5PU05"/>